<dbReference type="CDD" id="cd00057">
    <property type="entry name" value="FA58C"/>
    <property type="match status" value="1"/>
</dbReference>
<dbReference type="InterPro" id="IPR006207">
    <property type="entry name" value="Cys_knot_C"/>
</dbReference>
<accession>A0A2T7PBR8</accession>
<evidence type="ECO:0000313" key="12">
    <source>
        <dbReference type="Proteomes" id="UP000245119"/>
    </source>
</evidence>
<dbReference type="Gene3D" id="2.60.120.260">
    <property type="entry name" value="Galactose-binding domain-like"/>
    <property type="match status" value="1"/>
</dbReference>
<dbReference type="SMART" id="SM00231">
    <property type="entry name" value="FA58C"/>
    <property type="match status" value="1"/>
</dbReference>
<feature type="disulfide bond" evidence="7">
    <location>
        <begin position="1375"/>
        <end position="1393"/>
    </location>
</feature>
<comment type="caution">
    <text evidence="11">The sequence shown here is derived from an EMBL/GenBank/DDBJ whole genome shotgun (WGS) entry which is preliminary data.</text>
</comment>
<keyword evidence="3" id="KW-0732">Signal</keyword>
<sequence length="1695" mass="184059">MRGCNNSWVLHLTDLPNPRIQSANRRQVQLVPLAKRRQAIVQSLRPGRPRENRASEADVRSVPHHHQRSVPRSQHRRTNRAVGQNATCDPLNGLRCYNSEQTTKMCHDYEIRVLCWSAECTVFSFILLCVCAENQTCTDGEGWDNCAYLCDELCDYTARSSFGCDDSVSRTCVPGCKSLESLLCQPGEKRLNSTTCVPQEMCPCLKPDGTRAMPFETWKNPADSCSDCSCHSNAALCTVHDLTCTGVTPSATPTAQPGVSPNVQPACGWSAWMNVDKPSTGGGDVESLTLLRSVYSICDKPLMAQCRDAATQHPAPASVVCDVQEGLICTNADHAGLCSDYEIRVYCPCPVPSAVPTNQAHSQPTPATTVTTVKPVGNCVSGWSAWFNNDSPNTGDGDVEKMTSQQLSQFCAGGRVSQVDCRTTGGIEYFSSGEIVTCTVDTGLVCNNADNDPIPCSDYEIRYECSCPGRRTNGSLFLFLTALPSPAPSKETQGVPTPGPLATTAAPTGNCISGWSAWFNNDSPDTGDGDVEKMTSQQLSQFCAGGRVSQVDCRTTEGIEYFSSGEIVTCTVDTGLVCNNADNDPIPCSDYEIRYECSCLGIKQFDEYGLFIKAPTTPAPTKETQGVPTPGPLATTAAPTGNCVSGWSAWFNNDSPDTGDGDVEKMTPQQLSQFCAGGRVSQVDCRTTEGIEYFSSGEIVTCTVDTGLVCNNADNDPIPCSDYEIRYECSCPETQGIPTTPGPLATTAAPTGNCISGWSAWFNNDSPDTGDGDVEKITPQQLSQFCAGGRVSQVDCRTTEGIEYFSSGEMLTCTVDGGLVCNNADNDPVPCSDYKIRYECSCPAGASPAPEHTQRPSTAAVAITTAAAPRTCVNGWSAWINNDSPDTGDGDVEKMTSQQLSQFCPGGRVTQVDCRTTEDIEYFSSGEMLTCTVDGGLVCNNADNDPIPCSDYKIRYECSCHRKLSLISERGYTHENFVSLSLTCAETGECVVDMGMTNGNIRDDMISASSFRDVTHAPQKARLNSLSSWMPSRDDLDQFIQVDLLAPHFVTGVTTQGRFDAPSYVTSYKVTFSTDGVNWNVYREEENVDKMFESNKDSMTPVTSMFQHPIRARYIRINPLSWEGRIALRIELHGCFEDYPGKRTKQNHASYFGRLQSESELYKAVSWDAWVDTHQPGLTSRDDFEPIDKVREVSLTCRDPLTIQCRTATADHTMAAATGQSVRCNLWDGLLCLAADVKEQSCFNYEVRLGCVRQTADCRECRHFVSHPTAHPTSSAMPCYSGLDLTSCPPSCPAGQYCDGATCVTRSECPCLVDGKMLRARDVATNGNCETCQCLNGELRCLAKTCATCSQGMALLNKNTCRCECIRCSDSEFQCGNGQCLPLAAKCDGVIDCQEDELNCLTRPTFIPPSLTPTSGGQAIPSARPDSHLVLHPSPLPRDNSSCPAVCPKYSYPSCPEGNQVVEILSECSCTKKACSGRYMVRRTVCKLYLHFRKQWASRGFLLETRMFSCKEGEVRVNSANQCCGSCQVPGCLFNGTVYKAGQPMPSSRPCYTKSCERDDKKIGYVIQETRVRCKPLDDVQRCFNVSYLSLDLIGNATDLTCTTCSPQPTYASPDDTIGHVKVRKSDGVLCSNAVALTGLQQCQGQCGASDDTCSCCRPTVTTRRHVPLRCDDGSSMKHSYVVVHACQCGACGGE</sequence>
<evidence type="ECO:0000256" key="7">
    <source>
        <dbReference type="PROSITE-ProRule" id="PRU00124"/>
    </source>
</evidence>
<evidence type="ECO:0000259" key="9">
    <source>
        <dbReference type="PROSITE" id="PS01225"/>
    </source>
</evidence>
<feature type="region of interest" description="Disordered" evidence="8">
    <location>
        <begin position="41"/>
        <end position="81"/>
    </location>
</feature>
<feature type="domain" description="CTCK" evidence="9">
    <location>
        <begin position="1605"/>
        <end position="1693"/>
    </location>
</feature>
<dbReference type="CDD" id="cd00112">
    <property type="entry name" value="LDLa"/>
    <property type="match status" value="1"/>
</dbReference>
<feature type="domain" description="F5/8 type C" evidence="10">
    <location>
        <begin position="990"/>
        <end position="1135"/>
    </location>
</feature>
<dbReference type="InterPro" id="IPR008979">
    <property type="entry name" value="Galactose-bd-like_sf"/>
</dbReference>
<keyword evidence="2" id="KW-0964">Secreted</keyword>
<dbReference type="InterPro" id="IPR025155">
    <property type="entry name" value="WxxW_domain"/>
</dbReference>
<evidence type="ECO:0000256" key="8">
    <source>
        <dbReference type="SAM" id="MobiDB-lite"/>
    </source>
</evidence>
<feature type="disulfide bond" evidence="7">
    <location>
        <begin position="1368"/>
        <end position="1380"/>
    </location>
</feature>
<dbReference type="InterPro" id="IPR036055">
    <property type="entry name" value="LDL_receptor-like_sf"/>
</dbReference>
<evidence type="ECO:0000256" key="4">
    <source>
        <dbReference type="ARBA" id="ARBA00023157"/>
    </source>
</evidence>
<gene>
    <name evidence="11" type="ORF">C0Q70_10127</name>
</gene>
<evidence type="ECO:0000259" key="10">
    <source>
        <dbReference type="PROSITE" id="PS50022"/>
    </source>
</evidence>
<dbReference type="Pfam" id="PF00754">
    <property type="entry name" value="F5_F8_type_C"/>
    <property type="match status" value="1"/>
</dbReference>
<evidence type="ECO:0000313" key="11">
    <source>
        <dbReference type="EMBL" id="PVD30852.1"/>
    </source>
</evidence>
<dbReference type="SMART" id="SM00192">
    <property type="entry name" value="LDLa"/>
    <property type="match status" value="1"/>
</dbReference>
<protein>
    <recommendedName>
        <fullName evidence="13">F5/8 type C domain-containing protein</fullName>
    </recommendedName>
</protein>
<comment type="caution">
    <text evidence="6">Lacks conserved residue(s) required for the propagation of feature annotation.</text>
</comment>
<dbReference type="InterPro" id="IPR002172">
    <property type="entry name" value="LDrepeatLR_classA_rpt"/>
</dbReference>
<dbReference type="STRING" id="400727.A0A2T7PBR8"/>
<proteinExistence type="predicted"/>
<organism evidence="11 12">
    <name type="scientific">Pomacea canaliculata</name>
    <name type="common">Golden apple snail</name>
    <dbReference type="NCBI Taxonomy" id="400727"/>
    <lineage>
        <taxon>Eukaryota</taxon>
        <taxon>Metazoa</taxon>
        <taxon>Spiralia</taxon>
        <taxon>Lophotrochozoa</taxon>
        <taxon>Mollusca</taxon>
        <taxon>Gastropoda</taxon>
        <taxon>Caenogastropoda</taxon>
        <taxon>Architaenioglossa</taxon>
        <taxon>Ampullarioidea</taxon>
        <taxon>Ampullariidae</taxon>
        <taxon>Pomacea</taxon>
    </lineage>
</organism>
<dbReference type="InterPro" id="IPR000421">
    <property type="entry name" value="FA58C"/>
</dbReference>
<dbReference type="PROSITE" id="PS01286">
    <property type="entry name" value="FA58C_2"/>
    <property type="match status" value="1"/>
</dbReference>
<name>A0A2T7PBR8_POMCA</name>
<evidence type="ECO:0000256" key="6">
    <source>
        <dbReference type="PROSITE-ProRule" id="PRU00039"/>
    </source>
</evidence>
<dbReference type="GO" id="GO:0005576">
    <property type="term" value="C:extracellular region"/>
    <property type="evidence" value="ECO:0007669"/>
    <property type="project" value="UniProtKB-SubCell"/>
</dbReference>
<dbReference type="PROSITE" id="PS50022">
    <property type="entry name" value="FA58C_3"/>
    <property type="match status" value="1"/>
</dbReference>
<dbReference type="Pfam" id="PF13330">
    <property type="entry name" value="Mucin2_WxxW"/>
    <property type="match status" value="8"/>
</dbReference>
<feature type="compositionally biased region" description="Basic and acidic residues" evidence="8">
    <location>
        <begin position="48"/>
        <end position="61"/>
    </location>
</feature>
<evidence type="ECO:0000256" key="3">
    <source>
        <dbReference type="ARBA" id="ARBA00022729"/>
    </source>
</evidence>
<dbReference type="EMBL" id="PZQS01000005">
    <property type="protein sequence ID" value="PVD30852.1"/>
    <property type="molecule type" value="Genomic_DNA"/>
</dbReference>
<dbReference type="OrthoDB" id="6105840at2759"/>
<dbReference type="PROSITE" id="PS50068">
    <property type="entry name" value="LDLRA_2"/>
    <property type="match status" value="1"/>
</dbReference>
<dbReference type="Proteomes" id="UP000245119">
    <property type="component" value="Linkage Group LG5"/>
</dbReference>
<dbReference type="FunFam" id="2.60.120.260:FF:000002">
    <property type="entry name" value="Coagulation factor VIII"/>
    <property type="match status" value="1"/>
</dbReference>
<keyword evidence="12" id="KW-1185">Reference proteome</keyword>
<feature type="compositionally biased region" description="Basic residues" evidence="8">
    <location>
        <begin position="62"/>
        <end position="79"/>
    </location>
</feature>
<dbReference type="SUPFAM" id="SSF49785">
    <property type="entry name" value="Galactose-binding domain-like"/>
    <property type="match status" value="1"/>
</dbReference>
<evidence type="ECO:0000256" key="2">
    <source>
        <dbReference type="ARBA" id="ARBA00022525"/>
    </source>
</evidence>
<keyword evidence="5" id="KW-0325">Glycoprotein</keyword>
<dbReference type="PROSITE" id="PS01185">
    <property type="entry name" value="CTCK_1"/>
    <property type="match status" value="1"/>
</dbReference>
<dbReference type="SUPFAM" id="SSF57424">
    <property type="entry name" value="LDL receptor-like module"/>
    <property type="match status" value="1"/>
</dbReference>
<evidence type="ECO:0008006" key="13">
    <source>
        <dbReference type="Google" id="ProtNLM"/>
    </source>
</evidence>
<dbReference type="PROSITE" id="PS01225">
    <property type="entry name" value="CTCK_2"/>
    <property type="match status" value="1"/>
</dbReference>
<reference evidence="11 12" key="1">
    <citation type="submission" date="2018-04" db="EMBL/GenBank/DDBJ databases">
        <title>The genome of golden apple snail Pomacea canaliculata provides insight into stress tolerance and invasive adaptation.</title>
        <authorList>
            <person name="Liu C."/>
            <person name="Liu B."/>
            <person name="Ren Y."/>
            <person name="Zhang Y."/>
            <person name="Wang H."/>
            <person name="Li S."/>
            <person name="Jiang F."/>
            <person name="Yin L."/>
            <person name="Zhang G."/>
            <person name="Qian W."/>
            <person name="Fan W."/>
        </authorList>
    </citation>
    <scope>NUCLEOTIDE SEQUENCE [LARGE SCALE GENOMIC DNA]</scope>
    <source>
        <strain evidence="11">SZHN2017</strain>
        <tissue evidence="11">Muscle</tissue>
    </source>
</reference>
<dbReference type="PANTHER" id="PTHR15031">
    <property type="entry name" value="CARTILAGE INTERMEDIATE LAYER PROTEIN CLIP"/>
    <property type="match status" value="1"/>
</dbReference>
<evidence type="ECO:0000256" key="5">
    <source>
        <dbReference type="ARBA" id="ARBA00023180"/>
    </source>
</evidence>
<comment type="subcellular location">
    <subcellularLocation>
        <location evidence="1">Secreted</location>
    </subcellularLocation>
</comment>
<evidence type="ECO:0000256" key="1">
    <source>
        <dbReference type="ARBA" id="ARBA00004613"/>
    </source>
</evidence>
<keyword evidence="4 7" id="KW-1015">Disulfide bond</keyword>
<dbReference type="Pfam" id="PF00057">
    <property type="entry name" value="Ldl_recept_a"/>
    <property type="match status" value="1"/>
</dbReference>
<dbReference type="Gene3D" id="4.10.400.10">
    <property type="entry name" value="Low-density Lipoprotein Receptor"/>
    <property type="match status" value="1"/>
</dbReference>
<dbReference type="SMART" id="SM00041">
    <property type="entry name" value="CT"/>
    <property type="match status" value="1"/>
</dbReference>
<dbReference type="PROSITE" id="PS01285">
    <property type="entry name" value="FA58C_1"/>
    <property type="match status" value="1"/>
</dbReference>
<dbReference type="InterPro" id="IPR039675">
    <property type="entry name" value="CILP1/CILP2"/>
</dbReference>